<dbReference type="InterPro" id="IPR024826">
    <property type="entry name" value="DNA_pol_delta/II_ssu"/>
</dbReference>
<dbReference type="Proteomes" id="UP000002640">
    <property type="component" value="Unassembled WGS sequence"/>
</dbReference>
<dbReference type="SMR" id="G4ZS18"/>
<accession>G4ZS18</accession>
<dbReference type="RefSeq" id="XP_009531626.1">
    <property type="nucleotide sequence ID" value="XM_009533331.1"/>
</dbReference>
<evidence type="ECO:0000259" key="4">
    <source>
        <dbReference type="Pfam" id="PF04042"/>
    </source>
</evidence>
<dbReference type="Gene3D" id="2.40.50.430">
    <property type="match status" value="1"/>
</dbReference>
<dbReference type="GO" id="GO:0006271">
    <property type="term" value="P:DNA strand elongation involved in DNA replication"/>
    <property type="evidence" value="ECO:0007669"/>
    <property type="project" value="TreeGrafter"/>
</dbReference>
<dbReference type="GO" id="GO:0003677">
    <property type="term" value="F:DNA binding"/>
    <property type="evidence" value="ECO:0007669"/>
    <property type="project" value="InterPro"/>
</dbReference>
<dbReference type="Pfam" id="PF04042">
    <property type="entry name" value="DNA_pol_E_B"/>
    <property type="match status" value="1"/>
</dbReference>
<dbReference type="Pfam" id="PF18018">
    <property type="entry name" value="DNA_pol_D_N"/>
    <property type="match status" value="1"/>
</dbReference>
<feature type="domain" description="DNA polymerase alpha/delta/epsilon subunit B" evidence="4">
    <location>
        <begin position="184"/>
        <end position="422"/>
    </location>
</feature>
<dbReference type="GeneID" id="20638500"/>
<evidence type="ECO:0000313" key="7">
    <source>
        <dbReference type="Proteomes" id="UP000002640"/>
    </source>
</evidence>
<protein>
    <recommendedName>
        <fullName evidence="8">DNA polymerase alpha/delta/epsilon subunit B domain-containing protein</fullName>
    </recommendedName>
</protein>
<organism evidence="6 7">
    <name type="scientific">Phytophthora sojae (strain P6497)</name>
    <name type="common">Soybean stem and root rot agent</name>
    <name type="synonym">Phytophthora megasperma f. sp. glycines</name>
    <dbReference type="NCBI Taxonomy" id="1094619"/>
    <lineage>
        <taxon>Eukaryota</taxon>
        <taxon>Sar</taxon>
        <taxon>Stramenopiles</taxon>
        <taxon>Oomycota</taxon>
        <taxon>Peronosporomycetes</taxon>
        <taxon>Peronosporales</taxon>
        <taxon>Peronosporaceae</taxon>
        <taxon>Phytophthora</taxon>
    </lineage>
</organism>
<dbReference type="FunCoup" id="G4ZS18">
    <property type="interactions" value="261"/>
</dbReference>
<evidence type="ECO:0000256" key="1">
    <source>
        <dbReference type="ARBA" id="ARBA00006035"/>
    </source>
</evidence>
<keyword evidence="7" id="KW-1185">Reference proteome</keyword>
<dbReference type="PANTHER" id="PTHR10416:SF0">
    <property type="entry name" value="DNA POLYMERASE DELTA SUBUNIT 2"/>
    <property type="match status" value="1"/>
</dbReference>
<reference evidence="6 7" key="1">
    <citation type="journal article" date="2006" name="Science">
        <title>Phytophthora genome sequences uncover evolutionary origins and mechanisms of pathogenesis.</title>
        <authorList>
            <person name="Tyler B.M."/>
            <person name="Tripathy S."/>
            <person name="Zhang X."/>
            <person name="Dehal P."/>
            <person name="Jiang R.H."/>
            <person name="Aerts A."/>
            <person name="Arredondo F.D."/>
            <person name="Baxter L."/>
            <person name="Bensasson D."/>
            <person name="Beynon J.L."/>
            <person name="Chapman J."/>
            <person name="Damasceno C.M."/>
            <person name="Dorrance A.E."/>
            <person name="Dou D."/>
            <person name="Dickerman A.W."/>
            <person name="Dubchak I.L."/>
            <person name="Garbelotto M."/>
            <person name="Gijzen M."/>
            <person name="Gordon S.G."/>
            <person name="Govers F."/>
            <person name="Grunwald N.J."/>
            <person name="Huang W."/>
            <person name="Ivors K.L."/>
            <person name="Jones R.W."/>
            <person name="Kamoun S."/>
            <person name="Krampis K."/>
            <person name="Lamour K.H."/>
            <person name="Lee M.K."/>
            <person name="McDonald W.H."/>
            <person name="Medina M."/>
            <person name="Meijer H.J."/>
            <person name="Nordberg E.K."/>
            <person name="Maclean D.J."/>
            <person name="Ospina-Giraldo M.D."/>
            <person name="Morris P.F."/>
            <person name="Phuntumart V."/>
            <person name="Putnam N.H."/>
            <person name="Rash S."/>
            <person name="Rose J.K."/>
            <person name="Sakihama Y."/>
            <person name="Salamov A.A."/>
            <person name="Savidor A."/>
            <person name="Scheuring C.F."/>
            <person name="Smith B.M."/>
            <person name="Sobral B.W."/>
            <person name="Terry A."/>
            <person name="Torto-Alalibo T.A."/>
            <person name="Win J."/>
            <person name="Xu Z."/>
            <person name="Zhang H."/>
            <person name="Grigoriev I.V."/>
            <person name="Rokhsar D.S."/>
            <person name="Boore J.L."/>
        </authorList>
    </citation>
    <scope>NUCLEOTIDE SEQUENCE [LARGE SCALE GENOMIC DNA]</scope>
    <source>
        <strain evidence="6 7">P6497</strain>
    </source>
</reference>
<dbReference type="OMA" id="HCILIGT"/>
<dbReference type="InParanoid" id="G4ZS18"/>
<keyword evidence="2" id="KW-0235">DNA replication</keyword>
<feature type="compositionally biased region" description="Basic and acidic residues" evidence="3">
    <location>
        <begin position="361"/>
        <end position="370"/>
    </location>
</feature>
<dbReference type="Gene3D" id="3.60.21.50">
    <property type="match status" value="1"/>
</dbReference>
<feature type="region of interest" description="Disordered" evidence="3">
    <location>
        <begin position="345"/>
        <end position="370"/>
    </location>
</feature>
<dbReference type="InterPro" id="IPR007185">
    <property type="entry name" value="DNA_pol_a/d/e_bsu"/>
</dbReference>
<dbReference type="GO" id="GO:0043625">
    <property type="term" value="C:delta DNA polymerase complex"/>
    <property type="evidence" value="ECO:0007669"/>
    <property type="project" value="TreeGrafter"/>
</dbReference>
<dbReference type="STRING" id="1094619.G4ZS18"/>
<feature type="domain" description="DNA polymerase delta subunit OB-fold" evidence="5">
    <location>
        <begin position="31"/>
        <end position="164"/>
    </location>
</feature>
<dbReference type="KEGG" id="psoj:PHYSODRAFT_254404"/>
<proteinExistence type="inferred from homology"/>
<dbReference type="InterPro" id="IPR040663">
    <property type="entry name" value="DNA_pol_D_N"/>
</dbReference>
<evidence type="ECO:0008006" key="8">
    <source>
        <dbReference type="Google" id="ProtNLM"/>
    </source>
</evidence>
<sequence length="433" mass="47688">MAPTEMTPRRSVEYTPTYQRFVLKQKSYAQQFSHIYVSRLQQLRDVVSVQVEERTGGRVPVLAKVIDLKADGRECVLIGTLLKVLEAKPDLFDALTSETGVTPIEKIDKSLATDKDELLLEDESGRVQLVGGIDVARLVTGVVLGVRGRVPRDGGGGQFFVEEVFLPSFPPQHPLPERQESEYVALVSGLSIGRNKDSQPLKNHVLVDYLAGRLGDDKEKEFVSKIARTVVVGNVVEAAGDGEVQVPTIKRKTAEQLALEGEPLKNADELVSTLAAAMCVDVMPGPSDPSNYTLPQQSFHPCLFPRSSHFKSFRCVTNPYEAQVGGVQFFGDAGQPLHSMLQCTLPKGEGDGDGDADLTTDEDKEKAEQERSLDYLERCVEWRHAAPTAPDILACFPMANEDPFILETCPHVYFSGNQPRFSTRLVKGTVKLY</sequence>
<evidence type="ECO:0000313" key="6">
    <source>
        <dbReference type="EMBL" id="EGZ14197.1"/>
    </source>
</evidence>
<dbReference type="AlphaFoldDB" id="G4ZS18"/>
<evidence type="ECO:0000256" key="2">
    <source>
        <dbReference type="ARBA" id="ARBA00022705"/>
    </source>
</evidence>
<feature type="compositionally biased region" description="Acidic residues" evidence="3">
    <location>
        <begin position="351"/>
        <end position="360"/>
    </location>
</feature>
<gene>
    <name evidence="6" type="ORF">PHYSODRAFT_254404</name>
</gene>
<evidence type="ECO:0000259" key="5">
    <source>
        <dbReference type="Pfam" id="PF18018"/>
    </source>
</evidence>
<name>G4ZS18_PHYSP</name>
<dbReference type="PANTHER" id="PTHR10416">
    <property type="entry name" value="DNA POLYMERASE DELTA SUBUNIT 2"/>
    <property type="match status" value="1"/>
</dbReference>
<dbReference type="EMBL" id="JH159156">
    <property type="protein sequence ID" value="EGZ14197.1"/>
    <property type="molecule type" value="Genomic_DNA"/>
</dbReference>
<comment type="similarity">
    <text evidence="1">Belongs to the DNA polymerase delta/II small subunit family.</text>
</comment>
<evidence type="ECO:0000256" key="3">
    <source>
        <dbReference type="SAM" id="MobiDB-lite"/>
    </source>
</evidence>